<dbReference type="Pfam" id="PF23562">
    <property type="entry name" value="AMP-binding_C_3"/>
    <property type="match status" value="1"/>
</dbReference>
<dbReference type="Proteomes" id="UP000313359">
    <property type="component" value="Unassembled WGS sequence"/>
</dbReference>
<dbReference type="OrthoDB" id="429813at2759"/>
<dbReference type="STRING" id="1328759.A0A5C2SQ17"/>
<dbReference type="AlphaFoldDB" id="A0A5C2SQ17"/>
<dbReference type="Pfam" id="PF00550">
    <property type="entry name" value="PP-binding"/>
    <property type="match status" value="1"/>
</dbReference>
<protein>
    <submittedName>
        <fullName evidence="6">Acetyl-CoA synthetase-like protein</fullName>
    </submittedName>
</protein>
<dbReference type="InterPro" id="IPR042099">
    <property type="entry name" value="ANL_N_sf"/>
</dbReference>
<dbReference type="InterPro" id="IPR000873">
    <property type="entry name" value="AMP-dep_synth/lig_dom"/>
</dbReference>
<dbReference type="InterPro" id="IPR051414">
    <property type="entry name" value="Adenylate-forming_Reductase"/>
</dbReference>
<feature type="domain" description="Carrier" evidence="4">
    <location>
        <begin position="600"/>
        <end position="671"/>
    </location>
</feature>
<dbReference type="InterPro" id="IPR013120">
    <property type="entry name" value="FAR_NAD-bd"/>
</dbReference>
<dbReference type="Gene3D" id="1.10.1200.10">
    <property type="entry name" value="ACP-like"/>
    <property type="match status" value="1"/>
</dbReference>
<dbReference type="Gene3D" id="3.40.50.720">
    <property type="entry name" value="NAD(P)-binding Rossmann-like Domain"/>
    <property type="match status" value="1"/>
</dbReference>
<reference evidence="6" key="1">
    <citation type="journal article" date="2018" name="Genome Biol. Evol.">
        <title>Genomics and development of Lentinus tigrinus, a white-rot wood-decaying mushroom with dimorphic fruiting bodies.</title>
        <authorList>
            <person name="Wu B."/>
            <person name="Xu Z."/>
            <person name="Knudson A."/>
            <person name="Carlson A."/>
            <person name="Chen N."/>
            <person name="Kovaka S."/>
            <person name="LaButti K."/>
            <person name="Lipzen A."/>
            <person name="Pennachio C."/>
            <person name="Riley R."/>
            <person name="Schakwitz W."/>
            <person name="Umezawa K."/>
            <person name="Ohm R.A."/>
            <person name="Grigoriev I.V."/>
            <person name="Nagy L.G."/>
            <person name="Gibbons J."/>
            <person name="Hibbett D."/>
        </authorList>
    </citation>
    <scope>NUCLEOTIDE SEQUENCE [LARGE SCALE GENOMIC DNA]</scope>
    <source>
        <strain evidence="6">ALCF2SS1-6</strain>
    </source>
</reference>
<dbReference type="InterPro" id="IPR036736">
    <property type="entry name" value="ACP-like_sf"/>
</dbReference>
<dbReference type="InterPro" id="IPR009081">
    <property type="entry name" value="PP-bd_ACP"/>
</dbReference>
<dbReference type="Pfam" id="PF07993">
    <property type="entry name" value="NAD_binding_4"/>
    <property type="match status" value="1"/>
</dbReference>
<dbReference type="Pfam" id="PF00501">
    <property type="entry name" value="AMP-binding"/>
    <property type="match status" value="1"/>
</dbReference>
<accession>A0A5C2SQ17</accession>
<feature type="domain" description="AMP-dependent synthetase/ligase" evidence="3">
    <location>
        <begin position="114"/>
        <end position="378"/>
    </location>
</feature>
<gene>
    <name evidence="6" type="ORF">L227DRAFT_521800</name>
</gene>
<keyword evidence="7" id="KW-1185">Reference proteome</keyword>
<dbReference type="Gene3D" id="3.40.50.12780">
    <property type="entry name" value="N-terminal domain of ligase-like"/>
    <property type="match status" value="1"/>
</dbReference>
<dbReference type="EMBL" id="ML122256">
    <property type="protein sequence ID" value="RPD63566.1"/>
    <property type="molecule type" value="Genomic_DNA"/>
</dbReference>
<evidence type="ECO:0000259" key="3">
    <source>
        <dbReference type="Pfam" id="PF00501"/>
    </source>
</evidence>
<evidence type="ECO:0000256" key="1">
    <source>
        <dbReference type="ARBA" id="ARBA00022450"/>
    </source>
</evidence>
<dbReference type="PANTHER" id="PTHR43439:SF2">
    <property type="entry name" value="ENZYME, PUTATIVE (JCVI)-RELATED"/>
    <property type="match status" value="1"/>
</dbReference>
<evidence type="ECO:0000313" key="7">
    <source>
        <dbReference type="Proteomes" id="UP000313359"/>
    </source>
</evidence>
<dbReference type="SUPFAM" id="SSF51735">
    <property type="entry name" value="NAD(P)-binding Rossmann-fold domains"/>
    <property type="match status" value="1"/>
</dbReference>
<keyword evidence="2" id="KW-0597">Phosphoprotein</keyword>
<sequence length="1123" mass="124221">MSLTNAPSFYNPTVKTVQGANSKTFKRPDFDTKLTIPQLFEHHAKNSPEHAVFAYIDDDGQEKVIRFPEVYRAIQKSATIASAHYNRLSDYYAKAQEGKSEDDPPAIGILSTTDSISFYTFKVGLMYLGVTPFPISTRNSAIAVAHLVSKTGVKQMFVSGDPAMQRLAKEANEILVKDGLDFEVLPMPLFEDIYGPGEDEDLVPMAHLYEEKKCIILHSSGSTAFPKPIRFMGKTLRQWGTFVYFGDVDFCGVRVGGQPNPMFHIMGALMIAWTVFDGMTWTMFKPSWPAVLPTPETFLDSLIATRSEIVYCVPAFIEAWAQNPDNMDKIRTLRAMIYAGAPMNKQIGDAIAAQNIALIPFYGLTEIGAVVRLIPDPDTMDKPEWDYFQISPHINLRLIPQEGQPGLFEPIAFESATNTPNVFNAVIDGKPAYATSDLLEQHPTKPHLFRVFGRVDDQLMLSTGEKTNPAPLEAILLEDPNVYACLMFGRGRFQNGVLIQPQESFDPRDEAALEAYRNKIWPSIEKMNAYAPSHSRIFKEMIMVTTPEKPLEYTAKGTPRRQVCIASYSEEIDALYKKVEESSQLDIAPPRDWSVESVHQYVREIVKTVMKNPDIKDTDDLFQQGCDSLQATWIRNTTIHSLRSASSVNIHAIPSTFVYANPTINALSAYISGMISGKAVDKNAERAAAIDRMRTLLDKYSARFEARFPEKETLANGHAHGNGHVNGNGHANGYANGYANGHINGNGYANGHGMETVLVTGTTGRLGSHLLAQLLERMDVARVYALNRGSPGSEAALEKRSRAAFRQWGLDESLLDSGRVSFHPADLSKPHFDLGETLYDEMRNSVTQIIHNAWRVDFNVALPSFEPLIAGARNLLDFALNSTIPGGPRTLFVSSISSMRHHVYSTPAAETLDVEPSIAYGMGYSESKWVTEQLFGRAAKQTGLKTTSVRVGQVSGDQQTGGWNTTEWVAALTRVSQRLGCIPVKDEDLTWVAVDVVASALQEMVDSDERVLHLVSPYPVPWNNVFVPIAERLGVPAVPYAEWLARLEQSAAAASARPSAEQHDAAHNLIDFFKTAGMGGSKGPLSTEKAVRCSKTLAEVRPIGREDALNYVEFWGKVGHLKL</sequence>
<dbReference type="SUPFAM" id="SSF47336">
    <property type="entry name" value="ACP-like"/>
    <property type="match status" value="1"/>
</dbReference>
<feature type="domain" description="Thioester reductase (TE)" evidence="5">
    <location>
        <begin position="759"/>
        <end position="1000"/>
    </location>
</feature>
<proteinExistence type="predicted"/>
<dbReference type="InterPro" id="IPR036291">
    <property type="entry name" value="NAD(P)-bd_dom_sf"/>
</dbReference>
<keyword evidence="1" id="KW-0596">Phosphopantetheine</keyword>
<evidence type="ECO:0000256" key="2">
    <source>
        <dbReference type="ARBA" id="ARBA00022553"/>
    </source>
</evidence>
<dbReference type="SUPFAM" id="SSF56801">
    <property type="entry name" value="Acetyl-CoA synthetase-like"/>
    <property type="match status" value="1"/>
</dbReference>
<organism evidence="6 7">
    <name type="scientific">Lentinus tigrinus ALCF2SS1-6</name>
    <dbReference type="NCBI Taxonomy" id="1328759"/>
    <lineage>
        <taxon>Eukaryota</taxon>
        <taxon>Fungi</taxon>
        <taxon>Dikarya</taxon>
        <taxon>Basidiomycota</taxon>
        <taxon>Agaricomycotina</taxon>
        <taxon>Agaricomycetes</taxon>
        <taxon>Polyporales</taxon>
        <taxon>Polyporaceae</taxon>
        <taxon>Lentinus</taxon>
    </lineage>
</organism>
<dbReference type="PANTHER" id="PTHR43439">
    <property type="entry name" value="PHENYLACETATE-COENZYME A LIGASE"/>
    <property type="match status" value="1"/>
</dbReference>
<evidence type="ECO:0000259" key="4">
    <source>
        <dbReference type="Pfam" id="PF00550"/>
    </source>
</evidence>
<evidence type="ECO:0000313" key="6">
    <source>
        <dbReference type="EMBL" id="RPD63566.1"/>
    </source>
</evidence>
<evidence type="ECO:0000259" key="5">
    <source>
        <dbReference type="Pfam" id="PF07993"/>
    </source>
</evidence>
<name>A0A5C2SQ17_9APHY</name>